<dbReference type="NCBIfam" id="NF033635">
    <property type="entry name" value="SLATT_fungal"/>
    <property type="match status" value="1"/>
</dbReference>
<keyword evidence="2" id="KW-1133">Transmembrane helix</keyword>
<evidence type="ECO:0000256" key="1">
    <source>
        <dbReference type="SAM" id="MobiDB-lite"/>
    </source>
</evidence>
<feature type="transmembrane region" description="Helical" evidence="2">
    <location>
        <begin position="124"/>
        <end position="146"/>
    </location>
</feature>
<evidence type="ECO:0000313" key="4">
    <source>
        <dbReference type="EMBL" id="THH09244.1"/>
    </source>
</evidence>
<name>A0A4S4LBY5_9AGAM</name>
<dbReference type="EMBL" id="SGPK01000070">
    <property type="protein sequence ID" value="THH09244.1"/>
    <property type="molecule type" value="Genomic_DNA"/>
</dbReference>
<keyword evidence="2" id="KW-0812">Transmembrane</keyword>
<dbReference type="OrthoDB" id="3245801at2759"/>
<feature type="compositionally biased region" description="Basic and acidic residues" evidence="1">
    <location>
        <begin position="54"/>
        <end position="65"/>
    </location>
</feature>
<dbReference type="Proteomes" id="UP000308199">
    <property type="component" value="Unassembled WGS sequence"/>
</dbReference>
<dbReference type="Pfam" id="PF18142">
    <property type="entry name" value="SLATT_fungal"/>
    <property type="match status" value="1"/>
</dbReference>
<evidence type="ECO:0000256" key="2">
    <source>
        <dbReference type="SAM" id="Phobius"/>
    </source>
</evidence>
<feature type="region of interest" description="Disordered" evidence="1">
    <location>
        <begin position="1"/>
        <end position="25"/>
    </location>
</feature>
<reference evidence="4 5" key="1">
    <citation type="submission" date="2019-02" db="EMBL/GenBank/DDBJ databases">
        <title>Genome sequencing of the rare red list fungi Phellinidium pouzarii.</title>
        <authorList>
            <person name="Buettner E."/>
            <person name="Kellner H."/>
        </authorList>
    </citation>
    <scope>NUCLEOTIDE SEQUENCE [LARGE SCALE GENOMIC DNA]</scope>
    <source>
        <strain evidence="4 5">DSM 108285</strain>
    </source>
</reference>
<protein>
    <recommendedName>
        <fullName evidence="3">SMODS and SLOG-associating 2TM effector domain-containing protein</fullName>
    </recommendedName>
</protein>
<feature type="domain" description="SMODS and SLOG-associating 2TM effector" evidence="3">
    <location>
        <begin position="108"/>
        <end position="228"/>
    </location>
</feature>
<evidence type="ECO:0000313" key="5">
    <source>
        <dbReference type="Proteomes" id="UP000308199"/>
    </source>
</evidence>
<comment type="caution">
    <text evidence="4">The sequence shown here is derived from an EMBL/GenBank/DDBJ whole genome shotgun (WGS) entry which is preliminary data.</text>
</comment>
<evidence type="ECO:0000259" key="3">
    <source>
        <dbReference type="Pfam" id="PF18142"/>
    </source>
</evidence>
<keyword evidence="5" id="KW-1185">Reference proteome</keyword>
<sequence length="239" mass="25950">MSASLEKFDEGSTPVSPSGRELDLGLASGAIPIPNLVRDSGVTMGAGMPGGMSLRERGGEEGEGKDREHIIDWVVPEFQGEPQELDEPDSDDKEPTVFARLKKTIENAKTEEIKYTKKATMTGFLLNAAIGLQVFISALITALSAVTSGRHTQVMTSVLGGAGTIVASYLARTRGSNEPELSIARVKDLQKFIRECDAFVGDHGWQRGRRFDDRIEQLRTSLEHLLGNGDGERRLAPIN</sequence>
<accession>A0A4S4LBY5</accession>
<gene>
    <name evidence="4" type="ORF">EW145_g2161</name>
</gene>
<feature type="compositionally biased region" description="Basic and acidic residues" evidence="1">
    <location>
        <begin position="1"/>
        <end position="10"/>
    </location>
</feature>
<organism evidence="4 5">
    <name type="scientific">Phellinidium pouzarii</name>
    <dbReference type="NCBI Taxonomy" id="167371"/>
    <lineage>
        <taxon>Eukaryota</taxon>
        <taxon>Fungi</taxon>
        <taxon>Dikarya</taxon>
        <taxon>Basidiomycota</taxon>
        <taxon>Agaricomycotina</taxon>
        <taxon>Agaricomycetes</taxon>
        <taxon>Hymenochaetales</taxon>
        <taxon>Hymenochaetaceae</taxon>
        <taxon>Phellinidium</taxon>
    </lineage>
</organism>
<dbReference type="AlphaFoldDB" id="A0A4S4LBY5"/>
<proteinExistence type="predicted"/>
<feature type="region of interest" description="Disordered" evidence="1">
    <location>
        <begin position="38"/>
        <end position="65"/>
    </location>
</feature>
<dbReference type="InterPro" id="IPR041622">
    <property type="entry name" value="SLATT_fungi"/>
</dbReference>
<keyword evidence="2" id="KW-0472">Membrane</keyword>